<dbReference type="OrthoDB" id="5741693at2"/>
<dbReference type="EMBL" id="CP003837">
    <property type="protein sequence ID" value="AGH45805.1"/>
    <property type="molecule type" value="Genomic_DNA"/>
</dbReference>
<dbReference type="RefSeq" id="WP_007637841.1">
    <property type="nucleotide sequence ID" value="NC_020514.1"/>
</dbReference>
<organism evidence="2 3">
    <name type="scientific">Paraglaciecola psychrophila 170</name>
    <dbReference type="NCBI Taxonomy" id="1129794"/>
    <lineage>
        <taxon>Bacteria</taxon>
        <taxon>Pseudomonadati</taxon>
        <taxon>Pseudomonadota</taxon>
        <taxon>Gammaproteobacteria</taxon>
        <taxon>Alteromonadales</taxon>
        <taxon>Alteromonadaceae</taxon>
        <taxon>Paraglaciecola</taxon>
    </lineage>
</organism>
<dbReference type="InterPro" id="IPR035924">
    <property type="entry name" value="FlaG-like_sf"/>
</dbReference>
<dbReference type="PANTHER" id="PTHR37166">
    <property type="entry name" value="PROTEIN FLAG"/>
    <property type="match status" value="1"/>
</dbReference>
<evidence type="ECO:0008006" key="4">
    <source>
        <dbReference type="Google" id="ProtNLM"/>
    </source>
</evidence>
<evidence type="ECO:0000313" key="2">
    <source>
        <dbReference type="EMBL" id="AGH45805.1"/>
    </source>
</evidence>
<dbReference type="SUPFAM" id="SSF160214">
    <property type="entry name" value="FlaG-like"/>
    <property type="match status" value="1"/>
</dbReference>
<dbReference type="KEGG" id="gps:C427_3697"/>
<reference evidence="2 3" key="1">
    <citation type="journal article" date="2013" name="Genome Announc.">
        <title>Complete Genome Sequence of Glaciecola psychrophila Strain 170T.</title>
        <authorList>
            <person name="Yin J."/>
            <person name="Chen J."/>
            <person name="Liu G."/>
            <person name="Yu Y."/>
            <person name="Song L."/>
            <person name="Wang X."/>
            <person name="Qu X."/>
        </authorList>
    </citation>
    <scope>NUCLEOTIDE SEQUENCE [LARGE SCALE GENOMIC DNA]</scope>
    <source>
        <strain evidence="2 3">170</strain>
    </source>
</reference>
<feature type="compositionally biased region" description="Basic and acidic residues" evidence="1">
    <location>
        <begin position="40"/>
        <end position="54"/>
    </location>
</feature>
<dbReference type="PANTHER" id="PTHR37166:SF1">
    <property type="entry name" value="PROTEIN FLAG"/>
    <property type="match status" value="1"/>
</dbReference>
<protein>
    <recommendedName>
        <fullName evidence="4">Flagellar protein FlaG protein</fullName>
    </recommendedName>
</protein>
<dbReference type="STRING" id="1129794.C427_3697"/>
<dbReference type="InterPro" id="IPR005186">
    <property type="entry name" value="FlaG"/>
</dbReference>
<dbReference type="Proteomes" id="UP000011864">
    <property type="component" value="Chromosome"/>
</dbReference>
<dbReference type="eggNOG" id="COG1334">
    <property type="taxonomic scope" value="Bacteria"/>
</dbReference>
<dbReference type="Pfam" id="PF03646">
    <property type="entry name" value="FlaG"/>
    <property type="match status" value="1"/>
</dbReference>
<evidence type="ECO:0000256" key="1">
    <source>
        <dbReference type="SAM" id="MobiDB-lite"/>
    </source>
</evidence>
<dbReference type="PATRIC" id="fig|1129794.4.peg.3681"/>
<evidence type="ECO:0000313" key="3">
    <source>
        <dbReference type="Proteomes" id="UP000011864"/>
    </source>
</evidence>
<proteinExistence type="predicted"/>
<dbReference type="Gene3D" id="3.30.160.170">
    <property type="entry name" value="FlaG-like"/>
    <property type="match status" value="1"/>
</dbReference>
<name>K7AQH8_9ALTE</name>
<gene>
    <name evidence="2" type="ORF">C427_3697</name>
</gene>
<accession>K7AQH8</accession>
<feature type="region of interest" description="Disordered" evidence="1">
    <location>
        <begin position="1"/>
        <end position="54"/>
    </location>
</feature>
<keyword evidence="3" id="KW-1185">Reference proteome</keyword>
<dbReference type="AlphaFoldDB" id="K7AQH8"/>
<feature type="compositionally biased region" description="Polar residues" evidence="1">
    <location>
        <begin position="17"/>
        <end position="39"/>
    </location>
</feature>
<sequence length="142" mass="15628">MEINVSQVGQDFAVPRESTTADSIRTNRLTETEQASAQLETKDLSESADTSEIKEQVPIEVSSGQIDTAVSQLNDFVQSNSRQLNFSVDEGSNKQVVKVTDSESGEIIRQIPSEEILRISERLQDLQTEVGTAVGLLFNKQV</sequence>
<dbReference type="HOGENOM" id="CLU_120910_0_0_6"/>